<evidence type="ECO:0000256" key="6">
    <source>
        <dbReference type="ARBA" id="ARBA00023235"/>
    </source>
</evidence>
<sequence length="425" mass="45628">MAENKKALSFGTDGVRAKDGRELEEAAYALGRAVEGEVVLGRDTRASGEKLAGIFARGACDAGAKVTYVGIMPTAGVAYLTKSRGANFGAVISASHNPPEYNGIKIFSGDGGKLSERAESEFDAALRMHFEQKSLPFKVKSDFEGAREEYINFLCSCGRDLAGMKIALDCSCGAASVIAPEVFSRLNADVLVVSAETDGERINENCGALHVETLKKRCPGEFDLYFAFDGDADRLMALDERGEVMDGDRIMYTIAALTIQNGGKVPVIVGTVMSNGGTEKALKEAGVEFLRAKVGDKYVKRMMDECGAEIGGEQSGHIILSQFAQTGDGILTAVVLASLLKGAKKRAGEFSYPLFPQFNAGVLTEEKGRAELPQVRAAVKKWEERGVRVLVRPSGTEPKIRIMTECENSALAQAALKEIQEELSR</sequence>
<dbReference type="InterPro" id="IPR050060">
    <property type="entry name" value="Phosphoglucosamine_mutase"/>
</dbReference>
<evidence type="ECO:0000259" key="8">
    <source>
        <dbReference type="Pfam" id="PF02878"/>
    </source>
</evidence>
<dbReference type="EMBL" id="DVNJ01000007">
    <property type="protein sequence ID" value="HIU62521.1"/>
    <property type="molecule type" value="Genomic_DNA"/>
</dbReference>
<keyword evidence="6" id="KW-0413">Isomerase</keyword>
<dbReference type="InterPro" id="IPR005843">
    <property type="entry name" value="A-D-PHexomutase_C"/>
</dbReference>
<evidence type="ECO:0000256" key="1">
    <source>
        <dbReference type="ARBA" id="ARBA00001946"/>
    </source>
</evidence>
<dbReference type="InterPro" id="IPR036900">
    <property type="entry name" value="A-D-PHexomutase_C_sf"/>
</dbReference>
<dbReference type="PRINTS" id="PR00509">
    <property type="entry name" value="PGMPMM"/>
</dbReference>
<evidence type="ECO:0000259" key="9">
    <source>
        <dbReference type="Pfam" id="PF02879"/>
    </source>
</evidence>
<dbReference type="Pfam" id="PF00408">
    <property type="entry name" value="PGM_PMM_IV"/>
    <property type="match status" value="1"/>
</dbReference>
<dbReference type="GO" id="GO:0005829">
    <property type="term" value="C:cytosol"/>
    <property type="evidence" value="ECO:0007669"/>
    <property type="project" value="TreeGrafter"/>
</dbReference>
<dbReference type="AlphaFoldDB" id="A0A9D1MLU5"/>
<organism evidence="11 12">
    <name type="scientific">Candidatus Caccalectryoclostridium excrementigallinarum</name>
    <dbReference type="NCBI Taxonomy" id="2840710"/>
    <lineage>
        <taxon>Bacteria</taxon>
        <taxon>Bacillati</taxon>
        <taxon>Bacillota</taxon>
        <taxon>Clostridia</taxon>
        <taxon>Christensenellales</taxon>
        <taxon>Christensenellaceae</taxon>
        <taxon>Christensenellaceae incertae sedis</taxon>
        <taxon>Candidatus Caccalectryoclostridium</taxon>
    </lineage>
</organism>
<dbReference type="PANTHER" id="PTHR42946:SF1">
    <property type="entry name" value="PHOSPHOGLUCOMUTASE (ALPHA-D-GLUCOSE-1,6-BISPHOSPHATE-DEPENDENT)"/>
    <property type="match status" value="1"/>
</dbReference>
<evidence type="ECO:0000256" key="2">
    <source>
        <dbReference type="ARBA" id="ARBA00010231"/>
    </source>
</evidence>
<dbReference type="GO" id="GO:0009252">
    <property type="term" value="P:peptidoglycan biosynthetic process"/>
    <property type="evidence" value="ECO:0007669"/>
    <property type="project" value="TreeGrafter"/>
</dbReference>
<evidence type="ECO:0000259" key="10">
    <source>
        <dbReference type="Pfam" id="PF02880"/>
    </source>
</evidence>
<dbReference type="GO" id="GO:0008966">
    <property type="term" value="F:phosphoglucosamine mutase activity"/>
    <property type="evidence" value="ECO:0007669"/>
    <property type="project" value="TreeGrafter"/>
</dbReference>
<dbReference type="GO" id="GO:0005975">
    <property type="term" value="P:carbohydrate metabolic process"/>
    <property type="evidence" value="ECO:0007669"/>
    <property type="project" value="InterPro"/>
</dbReference>
<dbReference type="InterPro" id="IPR016055">
    <property type="entry name" value="A-D-PHexomutase_a/b/a-I/II/III"/>
</dbReference>
<evidence type="ECO:0000256" key="5">
    <source>
        <dbReference type="ARBA" id="ARBA00022842"/>
    </source>
</evidence>
<dbReference type="InterPro" id="IPR005846">
    <property type="entry name" value="A-D-PHexomutase_a/b/a-III"/>
</dbReference>
<comment type="similarity">
    <text evidence="2">Belongs to the phosphohexose mutase family.</text>
</comment>
<protein>
    <submittedName>
        <fullName evidence="11">Phosphoglucosamine mutase</fullName>
    </submittedName>
</protein>
<dbReference type="GO" id="GO:0006048">
    <property type="term" value="P:UDP-N-acetylglucosamine biosynthetic process"/>
    <property type="evidence" value="ECO:0007669"/>
    <property type="project" value="TreeGrafter"/>
</dbReference>
<dbReference type="InterPro" id="IPR005844">
    <property type="entry name" value="A-D-PHexomutase_a/b/a-I"/>
</dbReference>
<dbReference type="GO" id="GO:0046872">
    <property type="term" value="F:metal ion binding"/>
    <property type="evidence" value="ECO:0007669"/>
    <property type="project" value="UniProtKB-KW"/>
</dbReference>
<proteinExistence type="inferred from homology"/>
<feature type="domain" description="Alpha-D-phosphohexomutase C-terminal" evidence="7">
    <location>
        <begin position="369"/>
        <end position="419"/>
    </location>
</feature>
<dbReference type="SUPFAM" id="SSF53738">
    <property type="entry name" value="Phosphoglucomutase, first 3 domains"/>
    <property type="match status" value="3"/>
</dbReference>
<evidence type="ECO:0000313" key="11">
    <source>
        <dbReference type="EMBL" id="HIU62521.1"/>
    </source>
</evidence>
<evidence type="ECO:0000313" key="12">
    <source>
        <dbReference type="Proteomes" id="UP000824145"/>
    </source>
</evidence>
<evidence type="ECO:0000259" key="7">
    <source>
        <dbReference type="Pfam" id="PF00408"/>
    </source>
</evidence>
<dbReference type="Gene3D" id="3.40.120.10">
    <property type="entry name" value="Alpha-D-Glucose-1,6-Bisphosphate, subunit A, domain 3"/>
    <property type="match status" value="3"/>
</dbReference>
<dbReference type="GO" id="GO:0004615">
    <property type="term" value="F:phosphomannomutase activity"/>
    <property type="evidence" value="ECO:0007669"/>
    <property type="project" value="TreeGrafter"/>
</dbReference>
<keyword evidence="5" id="KW-0460">Magnesium</keyword>
<dbReference type="InterPro" id="IPR005845">
    <property type="entry name" value="A-D-PHexomutase_a/b/a-II"/>
</dbReference>
<feature type="domain" description="Alpha-D-phosphohexomutase alpha/beta/alpha" evidence="8">
    <location>
        <begin position="9"/>
        <end position="121"/>
    </location>
</feature>
<reference evidence="11" key="1">
    <citation type="submission" date="2020-10" db="EMBL/GenBank/DDBJ databases">
        <authorList>
            <person name="Gilroy R."/>
        </authorList>
    </citation>
    <scope>NUCLEOTIDE SEQUENCE</scope>
    <source>
        <strain evidence="11">9366</strain>
    </source>
</reference>
<keyword evidence="4" id="KW-0479">Metal-binding</keyword>
<accession>A0A9D1MLU5</accession>
<feature type="domain" description="Alpha-D-phosphohexomutase alpha/beta/alpha" evidence="9">
    <location>
        <begin position="162"/>
        <end position="242"/>
    </location>
</feature>
<name>A0A9D1MLU5_9FIRM</name>
<dbReference type="Pfam" id="PF02880">
    <property type="entry name" value="PGM_PMM_III"/>
    <property type="match status" value="1"/>
</dbReference>
<dbReference type="Proteomes" id="UP000824145">
    <property type="component" value="Unassembled WGS sequence"/>
</dbReference>
<dbReference type="SUPFAM" id="SSF55957">
    <property type="entry name" value="Phosphoglucomutase, C-terminal domain"/>
    <property type="match status" value="1"/>
</dbReference>
<dbReference type="Pfam" id="PF02878">
    <property type="entry name" value="PGM_PMM_I"/>
    <property type="match status" value="1"/>
</dbReference>
<dbReference type="Gene3D" id="3.30.310.50">
    <property type="entry name" value="Alpha-D-phosphohexomutase, C-terminal domain"/>
    <property type="match status" value="1"/>
</dbReference>
<dbReference type="PANTHER" id="PTHR42946">
    <property type="entry name" value="PHOSPHOHEXOSE MUTASE"/>
    <property type="match status" value="1"/>
</dbReference>
<dbReference type="FunFam" id="3.40.120.10:FF:000002">
    <property type="entry name" value="Phosphoglucosamine mutase"/>
    <property type="match status" value="1"/>
</dbReference>
<dbReference type="InterPro" id="IPR005841">
    <property type="entry name" value="Alpha-D-phosphohexomutase_SF"/>
</dbReference>
<keyword evidence="3" id="KW-0597">Phosphoprotein</keyword>
<reference evidence="11" key="2">
    <citation type="journal article" date="2021" name="PeerJ">
        <title>Extensive microbial diversity within the chicken gut microbiome revealed by metagenomics and culture.</title>
        <authorList>
            <person name="Gilroy R."/>
            <person name="Ravi A."/>
            <person name="Getino M."/>
            <person name="Pursley I."/>
            <person name="Horton D.L."/>
            <person name="Alikhan N.F."/>
            <person name="Baker D."/>
            <person name="Gharbi K."/>
            <person name="Hall N."/>
            <person name="Watson M."/>
            <person name="Adriaenssens E.M."/>
            <person name="Foster-Nyarko E."/>
            <person name="Jarju S."/>
            <person name="Secka A."/>
            <person name="Antonio M."/>
            <person name="Oren A."/>
            <person name="Chaudhuri R.R."/>
            <person name="La Ragione R."/>
            <person name="Hildebrand F."/>
            <person name="Pallen M.J."/>
        </authorList>
    </citation>
    <scope>NUCLEOTIDE SEQUENCE</scope>
    <source>
        <strain evidence="11">9366</strain>
    </source>
</reference>
<gene>
    <name evidence="11" type="ORF">IAB07_01965</name>
</gene>
<dbReference type="Pfam" id="PF02879">
    <property type="entry name" value="PGM_PMM_II"/>
    <property type="match status" value="1"/>
</dbReference>
<comment type="cofactor">
    <cofactor evidence="1">
        <name>Mg(2+)</name>
        <dbReference type="ChEBI" id="CHEBI:18420"/>
    </cofactor>
</comment>
<feature type="domain" description="Alpha-D-phosphohexomutase alpha/beta/alpha" evidence="10">
    <location>
        <begin position="246"/>
        <end position="350"/>
    </location>
</feature>
<evidence type="ECO:0000256" key="3">
    <source>
        <dbReference type="ARBA" id="ARBA00022553"/>
    </source>
</evidence>
<comment type="caution">
    <text evidence="11">The sequence shown here is derived from an EMBL/GenBank/DDBJ whole genome shotgun (WGS) entry which is preliminary data.</text>
</comment>
<evidence type="ECO:0000256" key="4">
    <source>
        <dbReference type="ARBA" id="ARBA00022723"/>
    </source>
</evidence>